<dbReference type="PROSITE" id="PS51186">
    <property type="entry name" value="GNAT"/>
    <property type="match status" value="1"/>
</dbReference>
<protein>
    <recommendedName>
        <fullName evidence="2">N-acetyltransferase domain-containing protein</fullName>
    </recommendedName>
</protein>
<evidence type="ECO:0000259" key="2">
    <source>
        <dbReference type="PROSITE" id="PS51186"/>
    </source>
</evidence>
<sequence>MADSKPSSKPNSQLQISRLEVADIDAAITTIQLAFAGDPFADWIYDRSKFSPKRNHASLTIRMKWGMRNGHIYVAHTPERRCAGVAMWVGPKPLDEKPTWDDWWQDWMLWFRQLGMNTRFGRGGLKVERYYLWKESQSKLQSSVWTNPEGYWFCNILAIHPDCQGKGIGKKLMQEVFDIADAEGVPCYLESSKFEPNVKIYERMKFRFVSDIKCDDGNGTCTLFSMIRDAPAIKGGEDESTSESSEAEGSGKDVDILPDAVIP</sequence>
<dbReference type="Gene3D" id="3.40.630.30">
    <property type="match status" value="1"/>
</dbReference>
<gene>
    <name evidence="3" type="ORF">TWF481_009737</name>
</gene>
<evidence type="ECO:0000313" key="4">
    <source>
        <dbReference type="Proteomes" id="UP001370758"/>
    </source>
</evidence>
<proteinExistence type="predicted"/>
<comment type="caution">
    <text evidence="3">The sequence shown here is derived from an EMBL/GenBank/DDBJ whole genome shotgun (WGS) entry which is preliminary data.</text>
</comment>
<feature type="region of interest" description="Disordered" evidence="1">
    <location>
        <begin position="234"/>
        <end position="263"/>
    </location>
</feature>
<keyword evidence="4" id="KW-1185">Reference proteome</keyword>
<dbReference type="GO" id="GO:0016747">
    <property type="term" value="F:acyltransferase activity, transferring groups other than amino-acyl groups"/>
    <property type="evidence" value="ECO:0007669"/>
    <property type="project" value="InterPro"/>
</dbReference>
<evidence type="ECO:0000313" key="3">
    <source>
        <dbReference type="EMBL" id="KAK6501918.1"/>
    </source>
</evidence>
<accession>A0AAV9W4N7</accession>
<organism evidence="3 4">
    <name type="scientific">Arthrobotrys musiformis</name>
    <dbReference type="NCBI Taxonomy" id="47236"/>
    <lineage>
        <taxon>Eukaryota</taxon>
        <taxon>Fungi</taxon>
        <taxon>Dikarya</taxon>
        <taxon>Ascomycota</taxon>
        <taxon>Pezizomycotina</taxon>
        <taxon>Orbiliomycetes</taxon>
        <taxon>Orbiliales</taxon>
        <taxon>Orbiliaceae</taxon>
        <taxon>Arthrobotrys</taxon>
    </lineage>
</organism>
<dbReference type="EMBL" id="JAVHJL010000006">
    <property type="protein sequence ID" value="KAK6501918.1"/>
    <property type="molecule type" value="Genomic_DNA"/>
</dbReference>
<dbReference type="AlphaFoldDB" id="A0AAV9W4N7"/>
<feature type="domain" description="N-acetyltransferase" evidence="2">
    <location>
        <begin position="78"/>
        <end position="231"/>
    </location>
</feature>
<dbReference type="CDD" id="cd04301">
    <property type="entry name" value="NAT_SF"/>
    <property type="match status" value="1"/>
</dbReference>
<dbReference type="Pfam" id="PF13508">
    <property type="entry name" value="Acetyltransf_7"/>
    <property type="match status" value="1"/>
</dbReference>
<dbReference type="SUPFAM" id="SSF55729">
    <property type="entry name" value="Acyl-CoA N-acyltransferases (Nat)"/>
    <property type="match status" value="1"/>
</dbReference>
<dbReference type="InterPro" id="IPR000182">
    <property type="entry name" value="GNAT_dom"/>
</dbReference>
<dbReference type="InterPro" id="IPR052523">
    <property type="entry name" value="Trichothecene_AcTrans"/>
</dbReference>
<dbReference type="PANTHER" id="PTHR42791:SF4">
    <property type="entry name" value="ACETYLTRANSFERASE, GNAT FAMILY FAMILY (AFU_ORTHOLOGUE AFUA_4G09540)-RELATED"/>
    <property type="match status" value="1"/>
</dbReference>
<dbReference type="InterPro" id="IPR016181">
    <property type="entry name" value="Acyl_CoA_acyltransferase"/>
</dbReference>
<dbReference type="PANTHER" id="PTHR42791">
    <property type="entry name" value="GNAT FAMILY ACETYLTRANSFERASE"/>
    <property type="match status" value="1"/>
</dbReference>
<evidence type="ECO:0000256" key="1">
    <source>
        <dbReference type="SAM" id="MobiDB-lite"/>
    </source>
</evidence>
<name>A0AAV9W4N7_9PEZI</name>
<reference evidence="3 4" key="1">
    <citation type="submission" date="2023-08" db="EMBL/GenBank/DDBJ databases">
        <authorList>
            <person name="Palmer J.M."/>
        </authorList>
    </citation>
    <scope>NUCLEOTIDE SEQUENCE [LARGE SCALE GENOMIC DNA]</scope>
    <source>
        <strain evidence="3 4">TWF481</strain>
    </source>
</reference>
<dbReference type="Proteomes" id="UP001370758">
    <property type="component" value="Unassembled WGS sequence"/>
</dbReference>